<dbReference type="GO" id="GO:0070651">
    <property type="term" value="P:nonfunctional rRNA decay"/>
    <property type="evidence" value="ECO:0007669"/>
    <property type="project" value="TreeGrafter"/>
</dbReference>
<comment type="caution">
    <text evidence="8">The sequence shown here is derived from an EMBL/GenBank/DDBJ whole genome shotgun (WGS) entry which is preliminary data.</text>
</comment>
<dbReference type="OrthoDB" id="1164674at2759"/>
<dbReference type="GO" id="GO:0032790">
    <property type="term" value="P:ribosome disassembly"/>
    <property type="evidence" value="ECO:0007669"/>
    <property type="project" value="TreeGrafter"/>
</dbReference>
<sequence length="373" mass="41597">MKLVEDNIVVNKPGSINIVPEEPDDLWLVHNLIAPGDVIVSHTTRKVHRECAGGKGKISTANRVRVSLEILITAVDYDKVSSTVRVQGKNVNHNQHVAAGSFHTLQLERDKEFELRKKLWKSSDVDALREGCRGASGADLAVVLMQQGLALLFLVGRRSTTLCAKIEASKAQKKSNIRFFENVFRAFVKHVDFEVIRCAVIASTGFAKDEFRRYLLEEAQRLKMKWVRNKSRIVVVETKPNKGLKLNEVLHDDKVVNLIKDTQAVMEIRAFNEFLDALSSDSERACYGPKSVETAHELLAIETLLITDDLFRSPEVATRQKYIGLSNAVKNAGGNTFVFSPSHVLGEELAKLTGIAAVLRFPVPDIDDMIDNI</sequence>
<reference evidence="8" key="1">
    <citation type="submission" date="2020-03" db="EMBL/GenBank/DDBJ databases">
        <title>A high-quality chromosome-level genome assembly of a woody plant with both climbing and erect habits, Rhamnella rubrinervis.</title>
        <authorList>
            <person name="Lu Z."/>
            <person name="Yang Y."/>
            <person name="Zhu X."/>
            <person name="Sun Y."/>
        </authorList>
    </citation>
    <scope>NUCLEOTIDE SEQUENCE</scope>
    <source>
        <strain evidence="8">BYM</strain>
        <tissue evidence="8">Leaf</tissue>
    </source>
</reference>
<accession>A0A8K0E9C3</accession>
<dbReference type="InterPro" id="IPR004405">
    <property type="entry name" value="TF_pelota"/>
</dbReference>
<dbReference type="NCBIfam" id="TIGR00111">
    <property type="entry name" value="pelota"/>
    <property type="match status" value="1"/>
</dbReference>
<dbReference type="SUPFAM" id="SSF55315">
    <property type="entry name" value="L30e-like"/>
    <property type="match status" value="1"/>
</dbReference>
<dbReference type="Proteomes" id="UP000796880">
    <property type="component" value="Unassembled WGS sequence"/>
</dbReference>
<dbReference type="PANTHER" id="PTHR10853">
    <property type="entry name" value="PELOTA"/>
    <property type="match status" value="1"/>
</dbReference>
<evidence type="ECO:0000313" key="8">
    <source>
        <dbReference type="EMBL" id="KAF3441764.1"/>
    </source>
</evidence>
<keyword evidence="9" id="KW-1185">Reference proteome</keyword>
<organism evidence="8 9">
    <name type="scientific">Rhamnella rubrinervis</name>
    <dbReference type="NCBI Taxonomy" id="2594499"/>
    <lineage>
        <taxon>Eukaryota</taxon>
        <taxon>Viridiplantae</taxon>
        <taxon>Streptophyta</taxon>
        <taxon>Embryophyta</taxon>
        <taxon>Tracheophyta</taxon>
        <taxon>Spermatophyta</taxon>
        <taxon>Magnoliopsida</taxon>
        <taxon>eudicotyledons</taxon>
        <taxon>Gunneridae</taxon>
        <taxon>Pentapetalae</taxon>
        <taxon>rosids</taxon>
        <taxon>fabids</taxon>
        <taxon>Rosales</taxon>
        <taxon>Rhamnaceae</taxon>
        <taxon>rhamnoid group</taxon>
        <taxon>Rhamneae</taxon>
        <taxon>Rhamnella</taxon>
    </lineage>
</organism>
<dbReference type="InterPro" id="IPR058547">
    <property type="entry name" value="Pelota_N"/>
</dbReference>
<dbReference type="InterPro" id="IPR005142">
    <property type="entry name" value="eRF1_3"/>
</dbReference>
<protein>
    <recommendedName>
        <fullName evidence="6">Protein pelota homolog</fullName>
    </recommendedName>
</protein>
<dbReference type="InterPro" id="IPR029064">
    <property type="entry name" value="Ribosomal_eL30-like_sf"/>
</dbReference>
<evidence type="ECO:0000256" key="2">
    <source>
        <dbReference type="ARBA" id="ARBA00004496"/>
    </source>
</evidence>
<dbReference type="GO" id="GO:0046872">
    <property type="term" value="F:metal ion binding"/>
    <property type="evidence" value="ECO:0007669"/>
    <property type="project" value="UniProtKB-KW"/>
</dbReference>
<dbReference type="Gene3D" id="3.30.1330.30">
    <property type="match status" value="1"/>
</dbReference>
<dbReference type="SUPFAM" id="SSF159065">
    <property type="entry name" value="Dom34/Pelota N-terminal domain-like"/>
    <property type="match status" value="1"/>
</dbReference>
<name>A0A8K0E9C3_9ROSA</name>
<dbReference type="FunFam" id="3.30.1330.30:FF:000008">
    <property type="entry name" value="Protein pelota homolog"/>
    <property type="match status" value="1"/>
</dbReference>
<evidence type="ECO:0000256" key="5">
    <source>
        <dbReference type="ARBA" id="ARBA00022723"/>
    </source>
</evidence>
<dbReference type="InterPro" id="IPR005140">
    <property type="entry name" value="eRF1_Pelota-like_N"/>
</dbReference>
<dbReference type="Pfam" id="PF03465">
    <property type="entry name" value="eRF1_3"/>
    <property type="match status" value="1"/>
</dbReference>
<keyword evidence="4 6" id="KW-0963">Cytoplasm</keyword>
<dbReference type="SMART" id="SM01194">
    <property type="entry name" value="eRF1_1"/>
    <property type="match status" value="1"/>
</dbReference>
<keyword evidence="5 6" id="KW-0479">Metal-binding</keyword>
<dbReference type="GO" id="GO:0070481">
    <property type="term" value="P:nuclear-transcribed mRNA catabolic process, non-stop decay"/>
    <property type="evidence" value="ECO:0007669"/>
    <property type="project" value="InterPro"/>
</dbReference>
<dbReference type="PANTHER" id="PTHR10853:SF3">
    <property type="entry name" value="EUKARYOTIC RELEASE FACTOR 1 (ERF1) FAMILY PROTEIN"/>
    <property type="match status" value="1"/>
</dbReference>
<comment type="subcellular location">
    <subcellularLocation>
        <location evidence="2 6">Cytoplasm</location>
    </subcellularLocation>
</comment>
<evidence type="ECO:0000256" key="6">
    <source>
        <dbReference type="RuleBase" id="RU362019"/>
    </source>
</evidence>
<dbReference type="FunFam" id="2.30.30.870:FF:000002">
    <property type="entry name" value="Protein pelota homolog"/>
    <property type="match status" value="1"/>
</dbReference>
<gene>
    <name evidence="8" type="ORF">FNV43_RR15679</name>
</gene>
<comment type="cofactor">
    <cofactor evidence="1 6">
        <name>a divalent metal cation</name>
        <dbReference type="ChEBI" id="CHEBI:60240"/>
    </cofactor>
</comment>
<dbReference type="InterPro" id="IPR042226">
    <property type="entry name" value="eFR1_2_sf"/>
</dbReference>
<evidence type="ECO:0000259" key="7">
    <source>
        <dbReference type="SMART" id="SM01194"/>
    </source>
</evidence>
<dbReference type="Gene3D" id="3.30.420.60">
    <property type="entry name" value="eRF1 domain 2"/>
    <property type="match status" value="1"/>
</dbReference>
<dbReference type="SUPFAM" id="SSF53137">
    <property type="entry name" value="Translational machinery components"/>
    <property type="match status" value="1"/>
</dbReference>
<dbReference type="AlphaFoldDB" id="A0A8K0E9C3"/>
<proteinExistence type="inferred from homology"/>
<dbReference type="GO" id="GO:0005737">
    <property type="term" value="C:cytoplasm"/>
    <property type="evidence" value="ECO:0007669"/>
    <property type="project" value="UniProtKB-SubCell"/>
</dbReference>
<dbReference type="Pfam" id="PF03464">
    <property type="entry name" value="eRF1_2"/>
    <property type="match status" value="1"/>
</dbReference>
<dbReference type="GO" id="GO:0071025">
    <property type="term" value="P:RNA surveillance"/>
    <property type="evidence" value="ECO:0007669"/>
    <property type="project" value="InterPro"/>
</dbReference>
<evidence type="ECO:0000256" key="4">
    <source>
        <dbReference type="ARBA" id="ARBA00022490"/>
    </source>
</evidence>
<evidence type="ECO:0000313" key="9">
    <source>
        <dbReference type="Proteomes" id="UP000796880"/>
    </source>
</evidence>
<comment type="similarity">
    <text evidence="3 6">Belongs to the eukaryotic release factor 1 family. Pelota subfamily.</text>
</comment>
<dbReference type="GO" id="GO:0070966">
    <property type="term" value="P:nuclear-transcribed mRNA catabolic process, no-go decay"/>
    <property type="evidence" value="ECO:0007669"/>
    <property type="project" value="InterPro"/>
</dbReference>
<dbReference type="Gene3D" id="2.30.30.870">
    <property type="entry name" value="Pelota, domain A"/>
    <property type="match status" value="1"/>
</dbReference>
<comment type="function">
    <text evidence="6">Component of the Pelota-HBS1L complex, a complex that recognizes stalled ribosomes and triggers the No-Go Decay (NGD) pathway. In the Pelota-HBS1L complex, pelo recognizes ribosomes stalled at the 3' end of an mRNA and engages stalled ribosomes by destabilizing mRNA in the mRNA channel.</text>
</comment>
<evidence type="ECO:0000256" key="1">
    <source>
        <dbReference type="ARBA" id="ARBA00001968"/>
    </source>
</evidence>
<feature type="domain" description="eRF1/Pelota-like N-terminal" evidence="7">
    <location>
        <begin position="1"/>
        <end position="133"/>
    </location>
</feature>
<dbReference type="Pfam" id="PF26356">
    <property type="entry name" value="Pelota_N"/>
    <property type="match status" value="1"/>
</dbReference>
<evidence type="ECO:0000256" key="3">
    <source>
        <dbReference type="ARBA" id="ARBA00009504"/>
    </source>
</evidence>
<dbReference type="InterPro" id="IPR038069">
    <property type="entry name" value="Pelota/DOM34_N"/>
</dbReference>
<dbReference type="EMBL" id="VOIH02000007">
    <property type="protein sequence ID" value="KAF3441764.1"/>
    <property type="molecule type" value="Genomic_DNA"/>
</dbReference>
<dbReference type="InterPro" id="IPR005141">
    <property type="entry name" value="eRF1_2"/>
</dbReference>